<dbReference type="GO" id="GO:0046872">
    <property type="term" value="F:metal ion binding"/>
    <property type="evidence" value="ECO:0007669"/>
    <property type="project" value="UniProtKB-KW"/>
</dbReference>
<accession>A0A1I3NX12</accession>
<organism evidence="11 12">
    <name type="scientific">Jannaschia pohangensis</name>
    <dbReference type="NCBI Taxonomy" id="390807"/>
    <lineage>
        <taxon>Bacteria</taxon>
        <taxon>Pseudomonadati</taxon>
        <taxon>Pseudomonadota</taxon>
        <taxon>Alphaproteobacteria</taxon>
        <taxon>Rhodobacterales</taxon>
        <taxon>Roseobacteraceae</taxon>
        <taxon>Jannaschia</taxon>
    </lineage>
</organism>
<comment type="similarity">
    <text evidence="3 10">Belongs to the inositol monophosphatase superfamily.</text>
</comment>
<dbReference type="GO" id="GO:0007165">
    <property type="term" value="P:signal transduction"/>
    <property type="evidence" value="ECO:0007669"/>
    <property type="project" value="TreeGrafter"/>
</dbReference>
<evidence type="ECO:0000256" key="6">
    <source>
        <dbReference type="ARBA" id="ARBA00022723"/>
    </source>
</evidence>
<dbReference type="SUPFAM" id="SSF56655">
    <property type="entry name" value="Carbohydrate phosphatase"/>
    <property type="match status" value="1"/>
</dbReference>
<dbReference type="EC" id="3.1.3.25" evidence="4 10"/>
<keyword evidence="6 9" id="KW-0479">Metal-binding</keyword>
<dbReference type="GO" id="GO:0006020">
    <property type="term" value="P:inositol metabolic process"/>
    <property type="evidence" value="ECO:0007669"/>
    <property type="project" value="TreeGrafter"/>
</dbReference>
<dbReference type="Proteomes" id="UP000199110">
    <property type="component" value="Unassembled WGS sequence"/>
</dbReference>
<comment type="catalytic activity">
    <reaction evidence="1 10">
        <text>a myo-inositol phosphate + H2O = myo-inositol + phosphate</text>
        <dbReference type="Rhea" id="RHEA:24056"/>
        <dbReference type="ChEBI" id="CHEBI:15377"/>
        <dbReference type="ChEBI" id="CHEBI:17268"/>
        <dbReference type="ChEBI" id="CHEBI:43474"/>
        <dbReference type="ChEBI" id="CHEBI:84139"/>
        <dbReference type="EC" id="3.1.3.25"/>
    </reaction>
</comment>
<reference evidence="11 12" key="1">
    <citation type="submission" date="2016-10" db="EMBL/GenBank/DDBJ databases">
        <authorList>
            <person name="de Groot N.N."/>
        </authorList>
    </citation>
    <scope>NUCLEOTIDE SEQUENCE [LARGE SCALE GENOMIC DNA]</scope>
    <source>
        <strain evidence="11 12">DSM 19073</strain>
    </source>
</reference>
<evidence type="ECO:0000256" key="7">
    <source>
        <dbReference type="ARBA" id="ARBA00022801"/>
    </source>
</evidence>
<evidence type="ECO:0000256" key="4">
    <source>
        <dbReference type="ARBA" id="ARBA00013106"/>
    </source>
</evidence>
<evidence type="ECO:0000256" key="9">
    <source>
        <dbReference type="PIRSR" id="PIRSR600760-2"/>
    </source>
</evidence>
<dbReference type="PRINTS" id="PR00377">
    <property type="entry name" value="IMPHPHTASES"/>
</dbReference>
<dbReference type="EMBL" id="FORA01000002">
    <property type="protein sequence ID" value="SFJ13751.1"/>
    <property type="molecule type" value="Genomic_DNA"/>
</dbReference>
<feature type="binding site" evidence="9">
    <location>
        <position position="100"/>
    </location>
    <ligand>
        <name>Mg(2+)</name>
        <dbReference type="ChEBI" id="CHEBI:18420"/>
        <label>1</label>
        <note>catalytic</note>
    </ligand>
</feature>
<comment type="cofactor">
    <cofactor evidence="2 9 10">
        <name>Mg(2+)</name>
        <dbReference type="ChEBI" id="CHEBI:18420"/>
    </cofactor>
</comment>
<evidence type="ECO:0000256" key="5">
    <source>
        <dbReference type="ARBA" id="ARBA00019784"/>
    </source>
</evidence>
<dbReference type="InterPro" id="IPR020583">
    <property type="entry name" value="Inositol_monoP_metal-BS"/>
</dbReference>
<evidence type="ECO:0000256" key="2">
    <source>
        <dbReference type="ARBA" id="ARBA00001946"/>
    </source>
</evidence>
<dbReference type="Gene3D" id="3.30.540.10">
    <property type="entry name" value="Fructose-1,6-Bisphosphatase, subunit A, domain 1"/>
    <property type="match status" value="1"/>
</dbReference>
<dbReference type="InterPro" id="IPR020550">
    <property type="entry name" value="Inositol_monophosphatase_CS"/>
</dbReference>
<evidence type="ECO:0000313" key="11">
    <source>
        <dbReference type="EMBL" id="SFJ13751.1"/>
    </source>
</evidence>
<keyword evidence="8 9" id="KW-0460">Magnesium</keyword>
<feature type="binding site" evidence="9">
    <location>
        <position position="79"/>
    </location>
    <ligand>
        <name>Mg(2+)</name>
        <dbReference type="ChEBI" id="CHEBI:18420"/>
        <label>1</label>
        <note>catalytic</note>
    </ligand>
</feature>
<dbReference type="GO" id="GO:0046854">
    <property type="term" value="P:phosphatidylinositol phosphate biosynthetic process"/>
    <property type="evidence" value="ECO:0007669"/>
    <property type="project" value="InterPro"/>
</dbReference>
<dbReference type="PROSITE" id="PS00629">
    <property type="entry name" value="IMP_1"/>
    <property type="match status" value="1"/>
</dbReference>
<evidence type="ECO:0000256" key="8">
    <source>
        <dbReference type="ARBA" id="ARBA00022842"/>
    </source>
</evidence>
<proteinExistence type="inferred from homology"/>
<gene>
    <name evidence="11" type="ORF">SAMN04488095_2278</name>
</gene>
<dbReference type="FunFam" id="3.30.540.10:FF:000003">
    <property type="entry name" value="Inositol-1-monophosphatase"/>
    <property type="match status" value="1"/>
</dbReference>
<dbReference type="InterPro" id="IPR033942">
    <property type="entry name" value="IMPase"/>
</dbReference>
<evidence type="ECO:0000256" key="10">
    <source>
        <dbReference type="RuleBase" id="RU364068"/>
    </source>
</evidence>
<sequence length="281" mass="29613">MTQTVDAVLPDTVSDRLRVMVDAAHRAGALLLGAAQGRHTLRIDEKTAGDFVSDADRAAEALIADDLGNAFPEYGWLGEESGLRPASAGNTLTWVVDPLDGTTNFLKGLPHWAVSIALCDGEDILCAVVHDPAKTETFVAEKGRGAYLNGRPIAVSEGISLQAALFATGVPAGGRVTYLNDCLGDLERLMPKTAGIRRWGAAALDLAYVAAGRIDGYWERNLGPWDVAAGILLVTEAGGTVSRLWPGRSVLSCGSFIAANAALGPELAAMIGTREEHHDRD</sequence>
<dbReference type="PANTHER" id="PTHR20854:SF4">
    <property type="entry name" value="INOSITOL-1-MONOPHOSPHATASE-RELATED"/>
    <property type="match status" value="1"/>
</dbReference>
<protein>
    <recommendedName>
        <fullName evidence="5 10">Inositol-1-monophosphatase</fullName>
        <ecNumber evidence="4 10">3.1.3.25</ecNumber>
    </recommendedName>
</protein>
<feature type="binding site" evidence="9">
    <location>
        <position position="99"/>
    </location>
    <ligand>
        <name>Mg(2+)</name>
        <dbReference type="ChEBI" id="CHEBI:18420"/>
        <label>1</label>
        <note>catalytic</note>
    </ligand>
</feature>
<keyword evidence="12" id="KW-1185">Reference proteome</keyword>
<evidence type="ECO:0000256" key="1">
    <source>
        <dbReference type="ARBA" id="ARBA00001033"/>
    </source>
</evidence>
<name>A0A1I3NX12_9RHOB</name>
<evidence type="ECO:0000313" key="12">
    <source>
        <dbReference type="Proteomes" id="UP000199110"/>
    </source>
</evidence>
<dbReference type="STRING" id="390807.SAMN04488095_2278"/>
<dbReference type="PANTHER" id="PTHR20854">
    <property type="entry name" value="INOSITOL MONOPHOSPHATASE"/>
    <property type="match status" value="1"/>
</dbReference>
<keyword evidence="7 10" id="KW-0378">Hydrolase</keyword>
<dbReference type="CDD" id="cd01639">
    <property type="entry name" value="IMPase"/>
    <property type="match status" value="1"/>
</dbReference>
<dbReference type="AlphaFoldDB" id="A0A1I3NX12"/>
<dbReference type="InterPro" id="IPR000760">
    <property type="entry name" value="Inositol_monophosphatase-like"/>
</dbReference>
<dbReference type="Gene3D" id="3.40.190.80">
    <property type="match status" value="1"/>
</dbReference>
<dbReference type="Pfam" id="PF00459">
    <property type="entry name" value="Inositol_P"/>
    <property type="match status" value="1"/>
</dbReference>
<evidence type="ECO:0000256" key="3">
    <source>
        <dbReference type="ARBA" id="ARBA00009759"/>
    </source>
</evidence>
<dbReference type="PROSITE" id="PS00630">
    <property type="entry name" value="IMP_2"/>
    <property type="match status" value="1"/>
</dbReference>
<feature type="binding site" evidence="9">
    <location>
        <position position="226"/>
    </location>
    <ligand>
        <name>Mg(2+)</name>
        <dbReference type="ChEBI" id="CHEBI:18420"/>
        <label>1</label>
        <note>catalytic</note>
    </ligand>
</feature>
<dbReference type="GO" id="GO:0008934">
    <property type="term" value="F:inositol monophosphate 1-phosphatase activity"/>
    <property type="evidence" value="ECO:0007669"/>
    <property type="project" value="InterPro"/>
</dbReference>
<feature type="binding site" evidence="9">
    <location>
        <position position="97"/>
    </location>
    <ligand>
        <name>Mg(2+)</name>
        <dbReference type="ChEBI" id="CHEBI:18420"/>
        <label>1</label>
        <note>catalytic</note>
    </ligand>
</feature>